<dbReference type="Pfam" id="PF02225">
    <property type="entry name" value="PA"/>
    <property type="match status" value="1"/>
</dbReference>
<evidence type="ECO:0000259" key="16">
    <source>
        <dbReference type="Pfam" id="PF02225"/>
    </source>
</evidence>
<dbReference type="Gene3D" id="3.40.630.10">
    <property type="entry name" value="Zn peptidases"/>
    <property type="match status" value="1"/>
</dbReference>
<dbReference type="InterPro" id="IPR046450">
    <property type="entry name" value="PA_dom_sf"/>
</dbReference>
<dbReference type="AlphaFoldDB" id="A0AAN8I3N4"/>
<keyword evidence="9" id="KW-0732">Signal</keyword>
<dbReference type="GO" id="GO:0006508">
    <property type="term" value="P:proteolysis"/>
    <property type="evidence" value="ECO:0007669"/>
    <property type="project" value="UniProtKB-KW"/>
</dbReference>
<keyword evidence="12" id="KW-0482">Metalloprotease</keyword>
<accession>A0AAN8I3N4</accession>
<dbReference type="GO" id="GO:0005576">
    <property type="term" value="C:extracellular region"/>
    <property type="evidence" value="ECO:0007669"/>
    <property type="project" value="UniProtKB-SubCell"/>
</dbReference>
<evidence type="ECO:0000256" key="9">
    <source>
        <dbReference type="ARBA" id="ARBA00022729"/>
    </source>
</evidence>
<dbReference type="PANTHER" id="PTHR12147:SF57">
    <property type="entry name" value="PEPTIDE HYDROLASE"/>
    <property type="match status" value="1"/>
</dbReference>
<comment type="caution">
    <text evidence="18">The sequence shown here is derived from an EMBL/GenBank/DDBJ whole genome shotgun (WGS) entry which is preliminary data.</text>
</comment>
<dbReference type="GO" id="GO:0046872">
    <property type="term" value="F:metal ion binding"/>
    <property type="evidence" value="ECO:0007669"/>
    <property type="project" value="UniProtKB-KW"/>
</dbReference>
<evidence type="ECO:0000256" key="13">
    <source>
        <dbReference type="ARBA" id="ARBA00023180"/>
    </source>
</evidence>
<dbReference type="InterPro" id="IPR045175">
    <property type="entry name" value="M28_fam"/>
</dbReference>
<dbReference type="InterPro" id="IPR041756">
    <property type="entry name" value="M28_SGAP-like"/>
</dbReference>
<comment type="similarity">
    <text evidence="3">Belongs to the peptidase M28 family. M28A subfamily.</text>
</comment>
<dbReference type="Proteomes" id="UP001316803">
    <property type="component" value="Unassembled WGS sequence"/>
</dbReference>
<feature type="region of interest" description="Disordered" evidence="15">
    <location>
        <begin position="478"/>
        <end position="499"/>
    </location>
</feature>
<organism evidence="18 19">
    <name type="scientific">Knufia fluminis</name>
    <dbReference type="NCBI Taxonomy" id="191047"/>
    <lineage>
        <taxon>Eukaryota</taxon>
        <taxon>Fungi</taxon>
        <taxon>Dikarya</taxon>
        <taxon>Ascomycota</taxon>
        <taxon>Pezizomycotina</taxon>
        <taxon>Eurotiomycetes</taxon>
        <taxon>Chaetothyriomycetidae</taxon>
        <taxon>Chaetothyriales</taxon>
        <taxon>Trichomeriaceae</taxon>
        <taxon>Knufia</taxon>
    </lineage>
</organism>
<proteinExistence type="inferred from homology"/>
<evidence type="ECO:0000256" key="14">
    <source>
        <dbReference type="RuleBase" id="RU361240"/>
    </source>
</evidence>
<keyword evidence="7 14" id="KW-0645">Protease</keyword>
<evidence type="ECO:0000256" key="4">
    <source>
        <dbReference type="ARBA" id="ARBA00011245"/>
    </source>
</evidence>
<reference evidence="18 19" key="1">
    <citation type="submission" date="2022-12" db="EMBL/GenBank/DDBJ databases">
        <title>Genomic features and morphological characterization of a novel Knufia sp. strain isolated from spacecraft assembly facility.</title>
        <authorList>
            <person name="Teixeira M."/>
            <person name="Chander A.M."/>
            <person name="Stajich J.E."/>
            <person name="Venkateswaran K."/>
        </authorList>
    </citation>
    <scope>NUCLEOTIDE SEQUENCE [LARGE SCALE GENOMIC DNA]</scope>
    <source>
        <strain evidence="18 19">FJI-L2-BK-P2</strain>
    </source>
</reference>
<keyword evidence="8 14" id="KW-0479">Metal-binding</keyword>
<evidence type="ECO:0000256" key="10">
    <source>
        <dbReference type="ARBA" id="ARBA00022801"/>
    </source>
</evidence>
<dbReference type="Pfam" id="PF04389">
    <property type="entry name" value="Peptidase_M28"/>
    <property type="match status" value="1"/>
</dbReference>
<keyword evidence="13" id="KW-0325">Glycoprotein</keyword>
<dbReference type="SUPFAM" id="SSF52025">
    <property type="entry name" value="PA domain"/>
    <property type="match status" value="1"/>
</dbReference>
<dbReference type="FunFam" id="3.40.630.10:FF:000054">
    <property type="entry name" value="Peptide hydrolase"/>
    <property type="match status" value="1"/>
</dbReference>
<sequence>MKTSHIATAAACAACARAQELPMVNSEDLQALINLDELVSGSQQLQDFAYAYPERNRVFGGQGHNDTVNFLAEVLEQTGYYDVTIQPFVELYSGGSSSLSINGQAYNNSLLTYTPDGSANASIVAVNNLGCEAADFPPEVADSIALISRGDCTFAVKSTNAAAAGALGAIIYNNVEGELAGTLGGLGDYVASVGTDLATGEALLAALQNGTELIGELEVDSVLENRTTYNVIAETKGGDHNNVLALGAHTDSVEAGPGINDDGSGTIGILNVAIGLTNFTVTNAVRFCFWSAEEFGLLGSTYYVSQLNETAEELAKVRAYLNFDMIASPNYAYLIYDGDGSAFNLTGPSGSAEIEALFEDYYTSVGKTYNATAFDGRSDYGPFLDVGIASGGIFTGAEVPKTEEGQDIWGGLEDLAYDENYHAVGDNIFNLALDAFWLNTKLIAHGVATYAQSFDSLPQPTSMTKRSAHLAKVKRQAYNGAHGSHGHHHCNSKDEDKTR</sequence>
<evidence type="ECO:0000256" key="7">
    <source>
        <dbReference type="ARBA" id="ARBA00022670"/>
    </source>
</evidence>
<dbReference type="InterPro" id="IPR003137">
    <property type="entry name" value="PA_domain"/>
</dbReference>
<keyword evidence="5 18" id="KW-0031">Aminopeptidase</keyword>
<dbReference type="EMBL" id="JAKLMC020000046">
    <property type="protein sequence ID" value="KAK5948546.1"/>
    <property type="molecule type" value="Genomic_DNA"/>
</dbReference>
<evidence type="ECO:0000259" key="17">
    <source>
        <dbReference type="Pfam" id="PF04389"/>
    </source>
</evidence>
<keyword evidence="6" id="KW-0964">Secreted</keyword>
<protein>
    <recommendedName>
        <fullName evidence="14">Peptide hydrolase</fullName>
        <ecNumber evidence="14">3.4.-.-</ecNumber>
    </recommendedName>
</protein>
<comment type="subcellular location">
    <subcellularLocation>
        <location evidence="2">Secreted</location>
    </subcellularLocation>
</comment>
<dbReference type="CDD" id="cd03876">
    <property type="entry name" value="M28_SGAP_like"/>
    <property type="match status" value="1"/>
</dbReference>
<comment type="subunit">
    <text evidence="4">Monomer.</text>
</comment>
<dbReference type="PANTHER" id="PTHR12147">
    <property type="entry name" value="METALLOPEPTIDASE M28 FAMILY MEMBER"/>
    <property type="match status" value="1"/>
</dbReference>
<keyword evidence="11 14" id="KW-0862">Zinc</keyword>
<evidence type="ECO:0000313" key="18">
    <source>
        <dbReference type="EMBL" id="KAK5948546.1"/>
    </source>
</evidence>
<evidence type="ECO:0000256" key="12">
    <source>
        <dbReference type="ARBA" id="ARBA00023049"/>
    </source>
</evidence>
<name>A0AAN8I3N4_9EURO</name>
<evidence type="ECO:0000256" key="1">
    <source>
        <dbReference type="ARBA" id="ARBA00001947"/>
    </source>
</evidence>
<dbReference type="InterPro" id="IPR007484">
    <property type="entry name" value="Peptidase_M28"/>
</dbReference>
<dbReference type="CDD" id="cd02130">
    <property type="entry name" value="PA_ScAPY_like"/>
    <property type="match status" value="1"/>
</dbReference>
<evidence type="ECO:0000256" key="2">
    <source>
        <dbReference type="ARBA" id="ARBA00004613"/>
    </source>
</evidence>
<comment type="cofactor">
    <cofactor evidence="1">
        <name>Zn(2+)</name>
        <dbReference type="ChEBI" id="CHEBI:29105"/>
    </cofactor>
</comment>
<evidence type="ECO:0000256" key="8">
    <source>
        <dbReference type="ARBA" id="ARBA00022723"/>
    </source>
</evidence>
<evidence type="ECO:0000256" key="3">
    <source>
        <dbReference type="ARBA" id="ARBA00005957"/>
    </source>
</evidence>
<evidence type="ECO:0000313" key="19">
    <source>
        <dbReference type="Proteomes" id="UP001316803"/>
    </source>
</evidence>
<dbReference type="Gene3D" id="3.50.30.30">
    <property type="match status" value="1"/>
</dbReference>
<dbReference type="SUPFAM" id="SSF53187">
    <property type="entry name" value="Zn-dependent exopeptidases"/>
    <property type="match status" value="1"/>
</dbReference>
<evidence type="ECO:0000256" key="6">
    <source>
        <dbReference type="ARBA" id="ARBA00022525"/>
    </source>
</evidence>
<evidence type="ECO:0000256" key="15">
    <source>
        <dbReference type="SAM" id="MobiDB-lite"/>
    </source>
</evidence>
<feature type="domain" description="PA" evidence="16">
    <location>
        <begin position="121"/>
        <end position="203"/>
    </location>
</feature>
<feature type="domain" description="Peptidase M28" evidence="17">
    <location>
        <begin position="230"/>
        <end position="445"/>
    </location>
</feature>
<dbReference type="EC" id="3.4.-.-" evidence="14"/>
<dbReference type="GO" id="GO:0004177">
    <property type="term" value="F:aminopeptidase activity"/>
    <property type="evidence" value="ECO:0007669"/>
    <property type="project" value="UniProtKB-KW"/>
</dbReference>
<evidence type="ECO:0000256" key="5">
    <source>
        <dbReference type="ARBA" id="ARBA00022438"/>
    </source>
</evidence>
<evidence type="ECO:0000256" key="11">
    <source>
        <dbReference type="ARBA" id="ARBA00022833"/>
    </source>
</evidence>
<dbReference type="GO" id="GO:0008235">
    <property type="term" value="F:metalloexopeptidase activity"/>
    <property type="evidence" value="ECO:0007669"/>
    <property type="project" value="InterPro"/>
</dbReference>
<gene>
    <name evidence="18" type="primary">LAP2_2</name>
    <name evidence="18" type="ORF">OHC33_010442</name>
</gene>
<keyword evidence="10 14" id="KW-0378">Hydrolase</keyword>
<keyword evidence="19" id="KW-1185">Reference proteome</keyword>